<name>D8J833_HALJB</name>
<dbReference type="eggNOG" id="arCOG04660">
    <property type="taxonomic scope" value="Archaea"/>
</dbReference>
<feature type="coiled-coil region" evidence="1">
    <location>
        <begin position="265"/>
        <end position="292"/>
    </location>
</feature>
<organism evidence="4 6">
    <name type="scientific">Halalkalicoccus jeotgali (strain DSM 18796 / CECT 7217 / JCM 14584 / KCTC 4019 / B3)</name>
    <dbReference type="NCBI Taxonomy" id="795797"/>
    <lineage>
        <taxon>Archaea</taxon>
        <taxon>Methanobacteriati</taxon>
        <taxon>Methanobacteriota</taxon>
        <taxon>Stenosarchaea group</taxon>
        <taxon>Halobacteria</taxon>
        <taxon>Halobacteriales</taxon>
        <taxon>Halococcaceae</taxon>
        <taxon>Halalkalicoccus</taxon>
    </lineage>
</organism>
<evidence type="ECO:0000313" key="6">
    <source>
        <dbReference type="Proteomes" id="UP000000390"/>
    </source>
</evidence>
<proteinExistence type="predicted"/>
<dbReference type="RefSeq" id="WP_008417888.1">
    <property type="nucleotide sequence ID" value="NC_014297.1"/>
</dbReference>
<evidence type="ECO:0000259" key="3">
    <source>
        <dbReference type="Pfam" id="PF23428"/>
    </source>
</evidence>
<evidence type="ECO:0000256" key="2">
    <source>
        <dbReference type="SAM" id="MobiDB-lite"/>
    </source>
</evidence>
<dbReference type="GeneID" id="9418553"/>
<dbReference type="Proteomes" id="UP000011645">
    <property type="component" value="Unassembled WGS sequence"/>
</dbReference>
<dbReference type="InterPro" id="IPR055539">
    <property type="entry name" value="DUF7115"/>
</dbReference>
<protein>
    <recommendedName>
        <fullName evidence="3">DUF7115 domain-containing protein</fullName>
    </recommendedName>
</protein>
<dbReference type="Proteomes" id="UP000000390">
    <property type="component" value="Chromosome"/>
</dbReference>
<dbReference type="EMBL" id="CP002062">
    <property type="protein sequence ID" value="ADJ14146.1"/>
    <property type="molecule type" value="Genomic_DNA"/>
</dbReference>
<keyword evidence="1" id="KW-0175">Coiled coil</keyword>
<evidence type="ECO:0000313" key="5">
    <source>
        <dbReference type="EMBL" id="ELY34672.1"/>
    </source>
</evidence>
<dbReference type="OrthoDB" id="307384at2157"/>
<feature type="compositionally biased region" description="Acidic residues" evidence="2">
    <location>
        <begin position="211"/>
        <end position="228"/>
    </location>
</feature>
<gene>
    <name evidence="4" type="ordered locus">HacjB3_03775</name>
    <name evidence="5" type="ORF">C497_15518</name>
</gene>
<sequence>MSRPELVRSALDGESVVARVPLRDDDALFVSPTRTLRYRSRSLLSDESVDEFSHAVERISLSAGRRKTTIELDYGLEGSRELAVPAERVEAALHPILAGVLSAAGLTDPGETVHEPFRFSELTLVVTDDRLIKHVGRAVWDEEFEQFRFADVEGLALEEGRVATGVVLTVSGRVERFKVPTERARAVRERLEGALLAYHDVETLAELPGPDADDDGQVPVDTDGDVDADGASTAGPAPSVERFGDVRSLHELGNVGEGPSPLDRLDALADAIETQQDLLDRQRRELDRLREALTPDP</sequence>
<reference evidence="4 6" key="1">
    <citation type="journal article" date="2010" name="J. Bacteriol.">
        <title>Complete genome sequence of Halalkalicoccus jeotgali B3(T), an extremely halophilic archaeon.</title>
        <authorList>
            <person name="Roh S.W."/>
            <person name="Nam Y.D."/>
            <person name="Nam S.H."/>
            <person name="Choi S.H."/>
            <person name="Park H.S."/>
            <person name="Bae J.W."/>
        </authorList>
    </citation>
    <scope>NUCLEOTIDE SEQUENCE [LARGE SCALE GENOMIC DNA]</scope>
    <source>
        <strain evidence="4">B3</strain>
        <strain evidence="6">DSM 18796 / CECT 7217 / JCM 14584 / KCTC 4019 / B3</strain>
    </source>
</reference>
<dbReference type="KEGG" id="hje:HacjB3_03775"/>
<feature type="domain" description="DUF7115" evidence="3">
    <location>
        <begin position="1"/>
        <end position="108"/>
    </location>
</feature>
<evidence type="ECO:0000313" key="4">
    <source>
        <dbReference type="EMBL" id="ADJ14146.1"/>
    </source>
</evidence>
<reference evidence="5 7" key="2">
    <citation type="journal article" date="2014" name="PLoS Genet.">
        <title>Phylogenetically driven sequencing of extremely halophilic archaea reveals strategies for static and dynamic osmo-response.</title>
        <authorList>
            <person name="Becker E.A."/>
            <person name="Seitzer P.M."/>
            <person name="Tritt A."/>
            <person name="Larsen D."/>
            <person name="Krusor M."/>
            <person name="Yao A.I."/>
            <person name="Wu D."/>
            <person name="Madern D."/>
            <person name="Eisen J.A."/>
            <person name="Darling A.E."/>
            <person name="Facciotti M.T."/>
        </authorList>
    </citation>
    <scope>NUCLEOTIDE SEQUENCE [LARGE SCALE GENOMIC DNA]</scope>
    <source>
        <strain evidence="5">B3</strain>
        <strain evidence="7">DSM 18796 / CECT 7217 / JCM 14584 / KCTC 4019 / B3</strain>
    </source>
</reference>
<dbReference type="Pfam" id="PF23428">
    <property type="entry name" value="DUF7115"/>
    <property type="match status" value="1"/>
</dbReference>
<evidence type="ECO:0000313" key="7">
    <source>
        <dbReference type="Proteomes" id="UP000011645"/>
    </source>
</evidence>
<dbReference type="HOGENOM" id="CLU_058951_0_0_2"/>
<keyword evidence="7" id="KW-1185">Reference proteome</keyword>
<dbReference type="AlphaFoldDB" id="D8J833"/>
<dbReference type="PATRIC" id="fig|795797.18.peg.759"/>
<dbReference type="EMBL" id="AOHV01000040">
    <property type="protein sequence ID" value="ELY34672.1"/>
    <property type="molecule type" value="Genomic_DNA"/>
</dbReference>
<feature type="region of interest" description="Disordered" evidence="2">
    <location>
        <begin position="206"/>
        <end position="241"/>
    </location>
</feature>
<evidence type="ECO:0000256" key="1">
    <source>
        <dbReference type="SAM" id="Coils"/>
    </source>
</evidence>
<accession>D8J833</accession>